<comment type="subcellular location">
    <subcellularLocation>
        <location evidence="1">Membrane</location>
        <topology evidence="1">Single-pass membrane protein</topology>
    </subcellularLocation>
</comment>
<dbReference type="Pfam" id="PF01697">
    <property type="entry name" value="Glyco_transf_92"/>
    <property type="match status" value="1"/>
</dbReference>
<comment type="similarity">
    <text evidence="2 8">Belongs to the glycosyltransferase 92 family.</text>
</comment>
<dbReference type="AlphaFoldDB" id="A0A1I8AFD1"/>
<evidence type="ECO:0000256" key="6">
    <source>
        <dbReference type="ARBA" id="ARBA00022989"/>
    </source>
</evidence>
<evidence type="ECO:0000313" key="10">
    <source>
        <dbReference type="WBParaSite" id="L893_g538.t1"/>
    </source>
</evidence>
<evidence type="ECO:0000256" key="3">
    <source>
        <dbReference type="ARBA" id="ARBA00022676"/>
    </source>
</evidence>
<evidence type="ECO:0000256" key="1">
    <source>
        <dbReference type="ARBA" id="ARBA00004167"/>
    </source>
</evidence>
<name>A0A1I8AFD1_9BILA</name>
<dbReference type="WBParaSite" id="L893_g538.t1">
    <property type="protein sequence ID" value="L893_g538.t1"/>
    <property type="gene ID" value="L893_g538"/>
</dbReference>
<keyword evidence="4 8" id="KW-0808">Transferase</keyword>
<keyword evidence="3 8" id="KW-0328">Glycosyltransferase</keyword>
<accession>A0A1I8AFD1</accession>
<evidence type="ECO:0000256" key="5">
    <source>
        <dbReference type="ARBA" id="ARBA00022692"/>
    </source>
</evidence>
<evidence type="ECO:0000256" key="7">
    <source>
        <dbReference type="ARBA" id="ARBA00023136"/>
    </source>
</evidence>
<keyword evidence="7" id="KW-0472">Membrane</keyword>
<dbReference type="InterPro" id="IPR052012">
    <property type="entry name" value="GTase_92"/>
</dbReference>
<dbReference type="GO" id="GO:0016757">
    <property type="term" value="F:glycosyltransferase activity"/>
    <property type="evidence" value="ECO:0007669"/>
    <property type="project" value="UniProtKB-UniRule"/>
</dbReference>
<evidence type="ECO:0000256" key="4">
    <source>
        <dbReference type="ARBA" id="ARBA00022679"/>
    </source>
</evidence>
<proteinExistence type="inferred from homology"/>
<dbReference type="EC" id="2.4.1.-" evidence="8"/>
<reference evidence="10" key="1">
    <citation type="submission" date="2016-11" db="UniProtKB">
        <authorList>
            <consortium name="WormBaseParasite"/>
        </authorList>
    </citation>
    <scope>IDENTIFICATION</scope>
</reference>
<keyword evidence="6" id="KW-1133">Transmembrane helix</keyword>
<dbReference type="GO" id="GO:0016020">
    <property type="term" value="C:membrane"/>
    <property type="evidence" value="ECO:0007669"/>
    <property type="project" value="UniProtKB-SubCell"/>
</dbReference>
<sequence length="491" mass="56109">MKPGSYVPAPSVLLLALALCLLSLKLTFPYYYVRLKFGIEEPVNIFIVDAFYYNTSKRYVIPGWINFKEDTLAVIFNTRKNAPSLPIVCQTKDRFDAVATTKADVKILVNAPGQCAFTTFVAMCQGPSEPAELSIGIHNGLMEKIPFSHVDRVPRPLVVCMSRMYLFENWQLLFTSLEIYRHFGATLMVTYIESVLADIALIMDAYEKEGFLKTKPGFRMFKSKGMKYDPNAQTEWGSQLSVYNSCLFEFKESADFIIFADWDDVFIPNNYPSYLEELVFQSRAHPTAGAMVFPRHRYHVTASKSPESFDLAYTFDTLQSEDKQEPGKYVAIPSRVEGSWIHAASQVKRGYEQVWLRETVSSFWHFRDWTIYKEQPNVDVDQNLYSGNSTELAESFKDFLSRNNLTNTFSALPSDPVYYPAMVKCYADLNRAMWDFSLTHCPTAATCDIPQLDVSCVNLRTEFRSTELLSGVNLHQRSRNELYRSSKGCAL</sequence>
<evidence type="ECO:0000313" key="9">
    <source>
        <dbReference type="Proteomes" id="UP000095287"/>
    </source>
</evidence>
<keyword evidence="9" id="KW-1185">Reference proteome</keyword>
<dbReference type="Proteomes" id="UP000095287">
    <property type="component" value="Unplaced"/>
</dbReference>
<protein>
    <recommendedName>
        <fullName evidence="8">Glycosyltransferase family 92 protein</fullName>
        <ecNumber evidence="8">2.4.1.-</ecNumber>
    </recommendedName>
</protein>
<dbReference type="InterPro" id="IPR008166">
    <property type="entry name" value="Glyco_transf_92"/>
</dbReference>
<evidence type="ECO:0000256" key="8">
    <source>
        <dbReference type="RuleBase" id="RU366017"/>
    </source>
</evidence>
<organism evidence="9 10">
    <name type="scientific">Steinernema glaseri</name>
    <dbReference type="NCBI Taxonomy" id="37863"/>
    <lineage>
        <taxon>Eukaryota</taxon>
        <taxon>Metazoa</taxon>
        <taxon>Ecdysozoa</taxon>
        <taxon>Nematoda</taxon>
        <taxon>Chromadorea</taxon>
        <taxon>Rhabditida</taxon>
        <taxon>Tylenchina</taxon>
        <taxon>Panagrolaimomorpha</taxon>
        <taxon>Strongyloidoidea</taxon>
        <taxon>Steinernematidae</taxon>
        <taxon>Steinernema</taxon>
    </lineage>
</organism>
<dbReference type="PANTHER" id="PTHR21645">
    <property type="entry name" value="GLYCOSYLTRANSFERASE FAMILY 92 PROTEIN"/>
    <property type="match status" value="1"/>
</dbReference>
<evidence type="ECO:0000256" key="2">
    <source>
        <dbReference type="ARBA" id="ARBA00007647"/>
    </source>
</evidence>
<dbReference type="PANTHER" id="PTHR21645:SF2">
    <property type="entry name" value="GLYCOSYLTRANSFERASE FAMILY 92 PROTEIN F59C6.8"/>
    <property type="match status" value="1"/>
</dbReference>
<keyword evidence="5" id="KW-0812">Transmembrane</keyword>